<sequence>MANKTYEYGELVVTLTSSFNAIWNDVGSGTTRDGGFRPLGTSGALDWSKSTSSSNPPVKAPTSYTQLWADKGSGAKLNGSFWRPIAASGYIAMGDVVQSGYTTPSTSKVWCLRSDLVADGQYADERFRNTQPVPTFTASTIPSTGTTYTWVGQCEVTLPFTSFYDDADQRSLQLTRNSILSSQQIDYMVTTDVSSGESTELAHSTGVSISASTCVLVKLKINLN</sequence>
<dbReference type="VEuPathDB" id="FungiDB:AFLA_001870"/>
<dbReference type="VEuPathDB" id="FungiDB:F9C07_2231987"/>
<protein>
    <submittedName>
        <fullName evidence="1">Uncharacterized protein</fullName>
    </submittedName>
</protein>
<organism evidence="1">
    <name type="scientific">Aspergillus flavus</name>
    <dbReference type="NCBI Taxonomy" id="5059"/>
    <lineage>
        <taxon>Eukaryota</taxon>
        <taxon>Fungi</taxon>
        <taxon>Dikarya</taxon>
        <taxon>Ascomycota</taxon>
        <taxon>Pezizomycotina</taxon>
        <taxon>Eurotiomycetes</taxon>
        <taxon>Eurotiomycetidae</taxon>
        <taxon>Eurotiales</taxon>
        <taxon>Aspergillaceae</taxon>
        <taxon>Aspergillus</taxon>
        <taxon>Aspergillus subgen. Circumdati</taxon>
    </lineage>
</organism>
<proteinExistence type="predicted"/>
<dbReference type="AlphaFoldDB" id="A0A5N6GX98"/>
<reference evidence="1" key="1">
    <citation type="submission" date="2019-04" db="EMBL/GenBank/DDBJ databases">
        <title>Friends and foes A comparative genomics study of 23 Aspergillus species from section Flavi.</title>
        <authorList>
            <consortium name="DOE Joint Genome Institute"/>
            <person name="Kjaerbolling I."/>
            <person name="Vesth T."/>
            <person name="Frisvad J.C."/>
            <person name="Nybo J.L."/>
            <person name="Theobald S."/>
            <person name="Kildgaard S."/>
            <person name="Isbrandt T."/>
            <person name="Kuo A."/>
            <person name="Sato A."/>
            <person name="Lyhne E.K."/>
            <person name="Kogle M.E."/>
            <person name="Wiebenga A."/>
            <person name="Kun R.S."/>
            <person name="Lubbers R.J."/>
            <person name="Makela M.R."/>
            <person name="Barry K."/>
            <person name="Chovatia M."/>
            <person name="Clum A."/>
            <person name="Daum C."/>
            <person name="Haridas S."/>
            <person name="He G."/>
            <person name="LaButti K."/>
            <person name="Lipzen A."/>
            <person name="Mondo S."/>
            <person name="Riley R."/>
            <person name="Salamov A."/>
            <person name="Simmons B.A."/>
            <person name="Magnuson J.K."/>
            <person name="Henrissat B."/>
            <person name="Mortensen U.H."/>
            <person name="Larsen T.O."/>
            <person name="Devries R.P."/>
            <person name="Grigoriev I.V."/>
            <person name="Machida M."/>
            <person name="Baker S.E."/>
            <person name="Andersen M.R."/>
        </authorList>
    </citation>
    <scope>NUCLEOTIDE SEQUENCE [LARGE SCALE GENOMIC DNA]</scope>
    <source>
        <strain evidence="1">CBS 121.62</strain>
    </source>
</reference>
<dbReference type="PANTHER" id="PTHR48219:SF2">
    <property type="entry name" value="VACUOLAR PROTEIN SORTING-ASSOCIATED PROTEIN 62"/>
    <property type="match status" value="1"/>
</dbReference>
<accession>A0A5N6GX98</accession>
<dbReference type="PANTHER" id="PTHR48219">
    <property type="entry name" value="VACUOLAR PROTEIN SORTING-ASSOCIATED PROTEIN 62-RELATED"/>
    <property type="match status" value="1"/>
</dbReference>
<dbReference type="Pfam" id="PF06101">
    <property type="entry name" value="Vps62"/>
    <property type="match status" value="1"/>
</dbReference>
<gene>
    <name evidence="1" type="ORF">BDV35DRAFT_381266</name>
</gene>
<evidence type="ECO:0000313" key="1">
    <source>
        <dbReference type="EMBL" id="KAB8245580.1"/>
    </source>
</evidence>
<dbReference type="InterPro" id="IPR009291">
    <property type="entry name" value="Vps62"/>
</dbReference>
<name>A0A5N6GX98_ASPFL</name>
<dbReference type="Proteomes" id="UP000325434">
    <property type="component" value="Unassembled WGS sequence"/>
</dbReference>
<dbReference type="EMBL" id="ML734610">
    <property type="protein sequence ID" value="KAB8245580.1"/>
    <property type="molecule type" value="Genomic_DNA"/>
</dbReference>